<dbReference type="AlphaFoldDB" id="A0A934VQZ6"/>
<evidence type="ECO:0000313" key="2">
    <source>
        <dbReference type="EMBL" id="MBK1877415.1"/>
    </source>
</evidence>
<feature type="chain" id="PRO_5038057222" evidence="1">
    <location>
        <begin position="21"/>
        <end position="409"/>
    </location>
</feature>
<evidence type="ECO:0000313" key="3">
    <source>
        <dbReference type="Proteomes" id="UP000617628"/>
    </source>
</evidence>
<accession>A0A934VQZ6</accession>
<comment type="caution">
    <text evidence="2">The sequence shown here is derived from an EMBL/GenBank/DDBJ whole genome shotgun (WGS) entry which is preliminary data.</text>
</comment>
<organism evidence="2 3">
    <name type="scientific">Pelagicoccus mobilis</name>
    <dbReference type="NCBI Taxonomy" id="415221"/>
    <lineage>
        <taxon>Bacteria</taxon>
        <taxon>Pseudomonadati</taxon>
        <taxon>Verrucomicrobiota</taxon>
        <taxon>Opitutia</taxon>
        <taxon>Puniceicoccales</taxon>
        <taxon>Pelagicoccaceae</taxon>
        <taxon>Pelagicoccus</taxon>
    </lineage>
</organism>
<name>A0A934VQZ6_9BACT</name>
<sequence>MIKKLSIFLAILIAAPFLQAQDEDPLAGYKKFKYPGLVPGGRDGYNIFDGGGEYKNFTLAENQEPLVYVLGPLKTSPRAVIEYRAEVAVERTTADPECNISLVARNAKGKEIATGLGMVTPDYTSLAPNWQSVTSKAVMPEDTFYVEMRIQLNAPMRLHTKENQAGIRSLGIWSPPADKSLTQKAKITNDILNVVFDPNKMSLGVVDNRNGKKWNSLPLPSTFGLEKVATGKLEDGSSVITIQGVYLAYTAPYRITVMLAPNAPSIIYRTETDPNLRFPEKIGKITTVPSFIAPDDTHKLVLPASPHFLYSPSDKNITPTDWTFDENPAWAGITDAEGAAGMMYIVNSFQHASAGIRHEKVKGKTGPASIDIHWNSFDGTWEYPRDVQIWFTDQGGQDALSEYFLNRKF</sequence>
<dbReference type="RefSeq" id="WP_200355630.1">
    <property type="nucleotide sequence ID" value="NZ_JAENIL010000018.1"/>
</dbReference>
<gene>
    <name evidence="2" type="ORF">JIN87_11100</name>
</gene>
<reference evidence="2" key="1">
    <citation type="submission" date="2021-01" db="EMBL/GenBank/DDBJ databases">
        <title>Modified the classification status of verrucomicrobia.</title>
        <authorList>
            <person name="Feng X."/>
        </authorList>
    </citation>
    <scope>NUCLEOTIDE SEQUENCE</scope>
    <source>
        <strain evidence="2">KCTC 13126</strain>
    </source>
</reference>
<protein>
    <submittedName>
        <fullName evidence="2">Uncharacterized protein</fullName>
    </submittedName>
</protein>
<proteinExistence type="predicted"/>
<dbReference type="Proteomes" id="UP000617628">
    <property type="component" value="Unassembled WGS sequence"/>
</dbReference>
<keyword evidence="3" id="KW-1185">Reference proteome</keyword>
<evidence type="ECO:0000256" key="1">
    <source>
        <dbReference type="SAM" id="SignalP"/>
    </source>
</evidence>
<dbReference type="EMBL" id="JAENIL010000018">
    <property type="protein sequence ID" value="MBK1877415.1"/>
    <property type="molecule type" value="Genomic_DNA"/>
</dbReference>
<keyword evidence="1" id="KW-0732">Signal</keyword>
<feature type="signal peptide" evidence="1">
    <location>
        <begin position="1"/>
        <end position="20"/>
    </location>
</feature>